<name>A0AAV4BB98_9GAST</name>
<reference evidence="1 2" key="1">
    <citation type="journal article" date="2021" name="Elife">
        <title>Chloroplast acquisition without the gene transfer in kleptoplastic sea slugs, Plakobranchus ocellatus.</title>
        <authorList>
            <person name="Maeda T."/>
            <person name="Takahashi S."/>
            <person name="Yoshida T."/>
            <person name="Shimamura S."/>
            <person name="Takaki Y."/>
            <person name="Nagai Y."/>
            <person name="Toyoda A."/>
            <person name="Suzuki Y."/>
            <person name="Arimoto A."/>
            <person name="Ishii H."/>
            <person name="Satoh N."/>
            <person name="Nishiyama T."/>
            <person name="Hasebe M."/>
            <person name="Maruyama T."/>
            <person name="Minagawa J."/>
            <person name="Obokata J."/>
            <person name="Shigenobu S."/>
        </authorList>
    </citation>
    <scope>NUCLEOTIDE SEQUENCE [LARGE SCALE GENOMIC DNA]</scope>
</reference>
<accession>A0AAV4BB98</accession>
<sequence>MQISHLAQCFAIQEKFGSDIEIFDENVKVGTKRLSQYGSDVDTDDLADDSDLDVSTLKGTRRVNVLMKRGGQTLLDQVRRVIEQSRLDDDKSTYAKDLDERGGDIDFLSHYRLVNPQMLESYARAFVVEDEDFDTVIMTK</sequence>
<organism evidence="1 2">
    <name type="scientific">Plakobranchus ocellatus</name>
    <dbReference type="NCBI Taxonomy" id="259542"/>
    <lineage>
        <taxon>Eukaryota</taxon>
        <taxon>Metazoa</taxon>
        <taxon>Spiralia</taxon>
        <taxon>Lophotrochozoa</taxon>
        <taxon>Mollusca</taxon>
        <taxon>Gastropoda</taxon>
        <taxon>Heterobranchia</taxon>
        <taxon>Euthyneura</taxon>
        <taxon>Panpulmonata</taxon>
        <taxon>Sacoglossa</taxon>
        <taxon>Placobranchoidea</taxon>
        <taxon>Plakobranchidae</taxon>
        <taxon>Plakobranchus</taxon>
    </lineage>
</organism>
<dbReference type="EMBL" id="BLXT01004809">
    <property type="protein sequence ID" value="GFO17404.1"/>
    <property type="molecule type" value="Genomic_DNA"/>
</dbReference>
<dbReference type="AlphaFoldDB" id="A0AAV4BB98"/>
<gene>
    <name evidence="1" type="ORF">PoB_004390900</name>
</gene>
<proteinExistence type="predicted"/>
<dbReference type="Proteomes" id="UP000735302">
    <property type="component" value="Unassembled WGS sequence"/>
</dbReference>
<protein>
    <submittedName>
        <fullName evidence="1">Uncharacterized protein</fullName>
    </submittedName>
</protein>
<keyword evidence="2" id="KW-1185">Reference proteome</keyword>
<comment type="caution">
    <text evidence="1">The sequence shown here is derived from an EMBL/GenBank/DDBJ whole genome shotgun (WGS) entry which is preliminary data.</text>
</comment>
<evidence type="ECO:0000313" key="1">
    <source>
        <dbReference type="EMBL" id="GFO17404.1"/>
    </source>
</evidence>
<evidence type="ECO:0000313" key="2">
    <source>
        <dbReference type="Proteomes" id="UP000735302"/>
    </source>
</evidence>
<feature type="non-terminal residue" evidence="1">
    <location>
        <position position="140"/>
    </location>
</feature>